<name>A0ABZ2K2L6_9BACT</name>
<keyword evidence="3" id="KW-0949">S-adenosyl-L-methionine</keyword>
<dbReference type="CDD" id="cd02440">
    <property type="entry name" value="AdoMet_MTases"/>
    <property type="match status" value="1"/>
</dbReference>
<keyword evidence="2" id="KW-0808">Transferase</keyword>
<dbReference type="Proteomes" id="UP001379533">
    <property type="component" value="Chromosome"/>
</dbReference>
<evidence type="ECO:0000313" key="6">
    <source>
        <dbReference type="Proteomes" id="UP001379533"/>
    </source>
</evidence>
<protein>
    <submittedName>
        <fullName evidence="5">Class I SAM-dependent methyltransferase</fullName>
    </submittedName>
</protein>
<dbReference type="Pfam" id="PF08241">
    <property type="entry name" value="Methyltransf_11"/>
    <property type="match status" value="1"/>
</dbReference>
<dbReference type="GO" id="GO:0032259">
    <property type="term" value="P:methylation"/>
    <property type="evidence" value="ECO:0007669"/>
    <property type="project" value="UniProtKB-KW"/>
</dbReference>
<organism evidence="5 6">
    <name type="scientific">Pendulispora brunnea</name>
    <dbReference type="NCBI Taxonomy" id="2905690"/>
    <lineage>
        <taxon>Bacteria</taxon>
        <taxon>Pseudomonadati</taxon>
        <taxon>Myxococcota</taxon>
        <taxon>Myxococcia</taxon>
        <taxon>Myxococcales</taxon>
        <taxon>Sorangiineae</taxon>
        <taxon>Pendulisporaceae</taxon>
        <taxon>Pendulispora</taxon>
    </lineage>
</organism>
<evidence type="ECO:0000259" key="4">
    <source>
        <dbReference type="Pfam" id="PF08241"/>
    </source>
</evidence>
<accession>A0ABZ2K2L6</accession>
<feature type="domain" description="Methyltransferase type 11" evidence="4">
    <location>
        <begin position="52"/>
        <end position="145"/>
    </location>
</feature>
<dbReference type="EMBL" id="CP089982">
    <property type="protein sequence ID" value="WXA91613.1"/>
    <property type="molecule type" value="Genomic_DNA"/>
</dbReference>
<evidence type="ECO:0000256" key="1">
    <source>
        <dbReference type="ARBA" id="ARBA00022603"/>
    </source>
</evidence>
<dbReference type="PANTHER" id="PTHR43464">
    <property type="entry name" value="METHYLTRANSFERASE"/>
    <property type="match status" value="1"/>
</dbReference>
<dbReference type="GO" id="GO:0008168">
    <property type="term" value="F:methyltransferase activity"/>
    <property type="evidence" value="ECO:0007669"/>
    <property type="project" value="UniProtKB-KW"/>
</dbReference>
<sequence>MAPTHDRDAFGEDYFARTYGGGPGSYAARATSNKWRSMCRFIADRAQPSAALDIGCAEGAFLRYATRWFPNARWSGVDVSAYALARARSVAPNAELREGTVTALPFQDGAFDLVTAFDILEHVPDLPAAARELARVVRPGGELVVVVPVYDGPLGWLVRRLDRDPTHLHIVGRRFWLDGVLHEHFDLDGWQGTWRYYLLRYWHVRATLGRQISPAIVTSWRRRR</sequence>
<dbReference type="Gene3D" id="3.40.50.150">
    <property type="entry name" value="Vaccinia Virus protein VP39"/>
    <property type="match status" value="1"/>
</dbReference>
<proteinExistence type="predicted"/>
<dbReference type="SUPFAM" id="SSF53335">
    <property type="entry name" value="S-adenosyl-L-methionine-dependent methyltransferases"/>
    <property type="match status" value="1"/>
</dbReference>
<evidence type="ECO:0000256" key="3">
    <source>
        <dbReference type="ARBA" id="ARBA00022691"/>
    </source>
</evidence>
<evidence type="ECO:0000256" key="2">
    <source>
        <dbReference type="ARBA" id="ARBA00022679"/>
    </source>
</evidence>
<dbReference type="RefSeq" id="WP_394842233.1">
    <property type="nucleotide sequence ID" value="NZ_CP089982.1"/>
</dbReference>
<dbReference type="InterPro" id="IPR013216">
    <property type="entry name" value="Methyltransf_11"/>
</dbReference>
<evidence type="ECO:0000313" key="5">
    <source>
        <dbReference type="EMBL" id="WXA91613.1"/>
    </source>
</evidence>
<keyword evidence="6" id="KW-1185">Reference proteome</keyword>
<keyword evidence="1 5" id="KW-0489">Methyltransferase</keyword>
<dbReference type="InterPro" id="IPR029063">
    <property type="entry name" value="SAM-dependent_MTases_sf"/>
</dbReference>
<dbReference type="PANTHER" id="PTHR43464:SF19">
    <property type="entry name" value="UBIQUINONE BIOSYNTHESIS O-METHYLTRANSFERASE, MITOCHONDRIAL"/>
    <property type="match status" value="1"/>
</dbReference>
<reference evidence="5 6" key="1">
    <citation type="submission" date="2021-12" db="EMBL/GenBank/DDBJ databases">
        <title>Discovery of the Pendulisporaceae a myxobacterial family with distinct sporulation behavior and unique specialized metabolism.</title>
        <authorList>
            <person name="Garcia R."/>
            <person name="Popoff A."/>
            <person name="Bader C.D."/>
            <person name="Loehr J."/>
            <person name="Walesch S."/>
            <person name="Walt C."/>
            <person name="Boldt J."/>
            <person name="Bunk B."/>
            <person name="Haeckl F.J.F.P.J."/>
            <person name="Gunesch A.P."/>
            <person name="Birkelbach J."/>
            <person name="Nuebel U."/>
            <person name="Pietschmann T."/>
            <person name="Bach T."/>
            <person name="Mueller R."/>
        </authorList>
    </citation>
    <scope>NUCLEOTIDE SEQUENCE [LARGE SCALE GENOMIC DNA]</scope>
    <source>
        <strain evidence="5 6">MSr12523</strain>
    </source>
</reference>
<gene>
    <name evidence="5" type="ORF">LZC95_34780</name>
</gene>